<evidence type="ECO:0000256" key="2">
    <source>
        <dbReference type="ARBA" id="ARBA00022737"/>
    </source>
</evidence>
<dbReference type="HOGENOM" id="CLU_322593_0_0_11"/>
<reference evidence="4 5" key="1">
    <citation type="journal article" date="2012" name="BMC Genomics">
        <title>The genome sequence of Propionibacterium acidipropionici provides insights into its biotechnological and industrial potential.</title>
        <authorList>
            <person name="Parizzi L.P."/>
            <person name="Grassi M.C."/>
            <person name="Llerena L.A."/>
            <person name="Carazzolle M.F."/>
            <person name="Queiroz V.L."/>
            <person name="Lunardi I."/>
            <person name="Zeidler A.F."/>
            <person name="Teixeira P.J."/>
            <person name="Mieczkowski P."/>
            <person name="Rincones J."/>
            <person name="Pereira G.A."/>
        </authorList>
    </citation>
    <scope>NUCLEOTIDE SEQUENCE [LARGE SCALE GENOMIC DNA]</scope>
    <source>
        <strain evidence="5">ATCC 4875 / DSM 20272 / JCM 6432 / NBRC 12425 / NCIMB 8070</strain>
    </source>
</reference>
<dbReference type="eggNOG" id="COG4886">
    <property type="taxonomic scope" value="Bacteria"/>
</dbReference>
<dbReference type="STRING" id="1171373.PACID_00550"/>
<feature type="region of interest" description="Disordered" evidence="3">
    <location>
        <begin position="846"/>
        <end position="897"/>
    </location>
</feature>
<evidence type="ECO:0000256" key="1">
    <source>
        <dbReference type="ARBA" id="ARBA00022614"/>
    </source>
</evidence>
<dbReference type="PANTHER" id="PTHR45617">
    <property type="entry name" value="LEUCINE RICH REPEAT FAMILY PROTEIN"/>
    <property type="match status" value="1"/>
</dbReference>
<dbReference type="Proteomes" id="UP000000214">
    <property type="component" value="Chromosome"/>
</dbReference>
<dbReference type="KEGG" id="pbo:PACID_00550"/>
<dbReference type="InterPro" id="IPR001611">
    <property type="entry name" value="Leu-rich_rpt"/>
</dbReference>
<dbReference type="SUPFAM" id="SSF52058">
    <property type="entry name" value="L domain-like"/>
    <property type="match status" value="1"/>
</dbReference>
<evidence type="ECO:0000313" key="4">
    <source>
        <dbReference type="EMBL" id="AFV87906.1"/>
    </source>
</evidence>
<dbReference type="PANTHER" id="PTHR45617:SF181">
    <property type="entry name" value="LP04042P"/>
    <property type="match status" value="1"/>
</dbReference>
<name>K7RNQ8_ACIA4</name>
<keyword evidence="2" id="KW-0677">Repeat</keyword>
<keyword evidence="1" id="KW-0433">Leucine-rich repeat</keyword>
<evidence type="ECO:0008006" key="6">
    <source>
        <dbReference type="Google" id="ProtNLM"/>
    </source>
</evidence>
<protein>
    <recommendedName>
        <fullName evidence="6">Leucine-rich repeat domain-containing protein</fullName>
    </recommendedName>
</protein>
<dbReference type="InterPro" id="IPR032675">
    <property type="entry name" value="LRR_dom_sf"/>
</dbReference>
<dbReference type="Gene3D" id="3.80.10.10">
    <property type="entry name" value="Ribonuclease Inhibitor"/>
    <property type="match status" value="2"/>
</dbReference>
<gene>
    <name evidence="4" type="ordered locus">PACID_00550</name>
</gene>
<organism evidence="4 5">
    <name type="scientific">Acidipropionibacterium acidipropionici (strain ATCC 4875 / DSM 20272 / JCM 6432 / NBRC 12425 / NCIMB 8070 / 4)</name>
    <name type="common">Propionibacterium acidipropionici</name>
    <dbReference type="NCBI Taxonomy" id="1171373"/>
    <lineage>
        <taxon>Bacteria</taxon>
        <taxon>Bacillati</taxon>
        <taxon>Actinomycetota</taxon>
        <taxon>Actinomycetes</taxon>
        <taxon>Propionibacteriales</taxon>
        <taxon>Propionibacteriaceae</taxon>
        <taxon>Acidipropionibacterium</taxon>
    </lineage>
</organism>
<dbReference type="AlphaFoldDB" id="K7RNQ8"/>
<accession>K7RNQ8</accession>
<dbReference type="EMBL" id="CP003493">
    <property type="protein sequence ID" value="AFV87906.1"/>
    <property type="molecule type" value="Genomic_DNA"/>
</dbReference>
<evidence type="ECO:0000313" key="5">
    <source>
        <dbReference type="Proteomes" id="UP000000214"/>
    </source>
</evidence>
<dbReference type="PROSITE" id="PS51450">
    <property type="entry name" value="LRR"/>
    <property type="match status" value="2"/>
</dbReference>
<proteinExistence type="predicted"/>
<sequence length="897" mass="91889">MPVSGNLKTLNLSENAISDWRALPESLIEGLNADGQTIVSSDIQTGKNVELSNIVKLPSHFSAATWSASQLNAPSLSADGAMLKMWTPGSWTLDFTATAGSAVIGGEVKGNSTGAGTQPTVAVANSSTAVAGGPATFTAEVTGADNANVSSYSWYPSKSASLNLSLVDAISGESSSKLTVAHVSPAVVGKYYFASAVVDGFTIYSAKGVQLDANVEIKDAAFKSCLADRAGLTSFTAVAMAGFRTSPAKKPIDCSGMAITSIDGIQYLSKNIGSLDLSHNNISDVSPFLASANSPFFETVPVNLSYNAVTSVAPLASDSTLLSKTGTKPKIDLSHNKIADLSALASLDGPRAGTASSVLATDQALGVSGAKVGDRITLPTVKAADGSSVALTSADGTIDNGTISFTTPGQKTATWEKATVKGVDFSGTVSIPVGVGAAATVAPTQPQAGESMTVSVVGFGSDENVTVSVGGRDIGSLYTDGSGAGSQSVLVPSDLGGSTAVTVKGQTSGTEKTVTVQVLAARVVTAPDQGLNRCLHVWAGIPTDKPLYAPDVERKTDILDCRSQRIKDLTGLDQLTFNTSRIDLRNNEITSLASLGKLSMAADENGAKTLDVSNNLITNATTEGAQPDVDIVANDNAIRDFTPLRTEFRSFTAFEQQPVLSAVLTKVSVPMPGVTAQGQNSADRGALTFGAPEQLVAQGGGQQYLPSTAAHVKDGTVSFDKAGDYRIPFTVGYDKSSDRGASQGSGSFVITVVERAQQRVKFAVSKDGRVVNMLVTGQEPGASVTFSLQPGGIQLGSAVVNSMGVAQLSNVLIPATVTPGRYQIEARSSNGAMRSTDYLTVSLRQSSGGPTLSSLAGRSGVGQYKGADTSRYADSGSSQYAGGGSQQRATGLPASGE</sequence>
<feature type="compositionally biased region" description="Polar residues" evidence="3">
    <location>
        <begin position="846"/>
        <end position="856"/>
    </location>
</feature>
<evidence type="ECO:0000256" key="3">
    <source>
        <dbReference type="SAM" id="MobiDB-lite"/>
    </source>
</evidence>
<dbReference type="PATRIC" id="fig|1171373.8.peg.53"/>